<protein>
    <submittedName>
        <fullName evidence="1">Uncharacterized protein</fullName>
    </submittedName>
</protein>
<reference evidence="1 2" key="1">
    <citation type="submission" date="2018-06" db="EMBL/GenBank/DDBJ databases">
        <title>Genomic Encyclopedia of Archaeal and Bacterial Type Strains, Phase II (KMG-II): from individual species to whole genera.</title>
        <authorList>
            <person name="Goeker M."/>
        </authorList>
    </citation>
    <scope>NUCLEOTIDE SEQUENCE [LARGE SCALE GENOMIC DNA]</scope>
    <source>
        <strain evidence="1 2">DSM 23857</strain>
    </source>
</reference>
<accession>A0A327Q7B7</accession>
<proteinExistence type="predicted"/>
<name>A0A327Q7B7_9BACT</name>
<sequence>MVYKLVDMNSSHCMGIAPGQFVKSKQDKKYSAACTRTVVNKKGTKPYCLVPAITI</sequence>
<evidence type="ECO:0000313" key="2">
    <source>
        <dbReference type="Proteomes" id="UP000249547"/>
    </source>
</evidence>
<gene>
    <name evidence="1" type="ORF">LX64_04094</name>
</gene>
<evidence type="ECO:0000313" key="1">
    <source>
        <dbReference type="EMBL" id="RAJ00389.1"/>
    </source>
</evidence>
<dbReference type="EMBL" id="QLLL01000008">
    <property type="protein sequence ID" value="RAJ00389.1"/>
    <property type="molecule type" value="Genomic_DNA"/>
</dbReference>
<comment type="caution">
    <text evidence="1">The sequence shown here is derived from an EMBL/GenBank/DDBJ whole genome shotgun (WGS) entry which is preliminary data.</text>
</comment>
<dbReference type="Proteomes" id="UP000249547">
    <property type="component" value="Unassembled WGS sequence"/>
</dbReference>
<dbReference type="AlphaFoldDB" id="A0A327Q7B7"/>
<organism evidence="1 2">
    <name type="scientific">Chitinophaga skermanii</name>
    <dbReference type="NCBI Taxonomy" id="331697"/>
    <lineage>
        <taxon>Bacteria</taxon>
        <taxon>Pseudomonadati</taxon>
        <taxon>Bacteroidota</taxon>
        <taxon>Chitinophagia</taxon>
        <taxon>Chitinophagales</taxon>
        <taxon>Chitinophagaceae</taxon>
        <taxon>Chitinophaga</taxon>
    </lineage>
</organism>
<keyword evidence="2" id="KW-1185">Reference proteome</keyword>